<evidence type="ECO:0000256" key="5">
    <source>
        <dbReference type="ARBA" id="ARBA00022801"/>
    </source>
</evidence>
<evidence type="ECO:0000313" key="13">
    <source>
        <dbReference type="Proteomes" id="UP000027192"/>
    </source>
</evidence>
<evidence type="ECO:0000259" key="11">
    <source>
        <dbReference type="PROSITE" id="PS51935"/>
    </source>
</evidence>
<organism evidence="12 13">
    <name type="scientific">Photobacterium galatheae</name>
    <dbReference type="NCBI Taxonomy" id="1654360"/>
    <lineage>
        <taxon>Bacteria</taxon>
        <taxon>Pseudomonadati</taxon>
        <taxon>Pseudomonadota</taxon>
        <taxon>Gammaproteobacteria</taxon>
        <taxon>Vibrionales</taxon>
        <taxon>Vibrionaceae</taxon>
        <taxon>Photobacterium</taxon>
    </lineage>
</organism>
<keyword evidence="6" id="KW-0788">Thiol protease</keyword>
<keyword evidence="13" id="KW-1185">Reference proteome</keyword>
<feature type="domain" description="NlpC/P60" evidence="11">
    <location>
        <begin position="109"/>
        <end position="230"/>
    </location>
</feature>
<proteinExistence type="inferred from homology"/>
<dbReference type="Gene3D" id="3.90.1720.10">
    <property type="entry name" value="endopeptidase domain like (from Nostoc punctiforme)"/>
    <property type="match status" value="1"/>
</dbReference>
<keyword evidence="4" id="KW-0732">Signal</keyword>
<keyword evidence="3" id="KW-0645">Protease</keyword>
<evidence type="ECO:0000256" key="7">
    <source>
        <dbReference type="ARBA" id="ARBA00023136"/>
    </source>
</evidence>
<feature type="compositionally biased region" description="Low complexity" evidence="10">
    <location>
        <begin position="95"/>
        <end position="108"/>
    </location>
</feature>
<evidence type="ECO:0000256" key="2">
    <source>
        <dbReference type="ARBA" id="ARBA00007074"/>
    </source>
</evidence>
<evidence type="ECO:0000256" key="1">
    <source>
        <dbReference type="ARBA" id="ARBA00004635"/>
    </source>
</evidence>
<sequence length="230" mass="26035">MKLQLTRRLKRCLSKVLSVYPDGCDMSASEQGFMHNHAFVVLFCAEVEMVKIKWALFFCFRQKWLKVFPLAAVLILAGCSSKPETNDEPVEKTLATQTSSQIPSSIAIQPPPPSFMTVYQSWKGTPYRLGGTTRSGIDCSAFVQLTYSEVYKRMLPRTTSEQSRIGKPVPLSLAKKGDLIFFRTGRTLRHVGIYMGNNAFLHASTSQGVVVSSLDIPYWRRAFWQVRRLQ</sequence>
<reference evidence="12 13" key="1">
    <citation type="submission" date="2014-04" db="EMBL/GenBank/DDBJ databases">
        <title>Draft genome sequence of Photobacterium halotolerans S2753: a solonamide, ngercheumicin and holomycin producer.</title>
        <authorList>
            <person name="Machado H.R."/>
            <person name="Gram L."/>
        </authorList>
    </citation>
    <scope>NUCLEOTIDE SEQUENCE [LARGE SCALE GENOMIC DNA]</scope>
    <source>
        <strain evidence="12 13">S2753</strain>
    </source>
</reference>
<dbReference type="AlphaFoldDB" id="A0A066RK20"/>
<name>A0A066RK20_9GAMM</name>
<comment type="subcellular location">
    <subcellularLocation>
        <location evidence="1">Membrane</location>
        <topology evidence="1">Lipid-anchor</topology>
    </subcellularLocation>
</comment>
<evidence type="ECO:0000313" key="12">
    <source>
        <dbReference type="EMBL" id="KDM90780.1"/>
    </source>
</evidence>
<evidence type="ECO:0000256" key="3">
    <source>
        <dbReference type="ARBA" id="ARBA00022670"/>
    </source>
</evidence>
<keyword evidence="8" id="KW-0564">Palmitate</keyword>
<accession>A0A066RK20</accession>
<dbReference type="PANTHER" id="PTHR47360">
    <property type="entry name" value="MUREIN DD-ENDOPEPTIDASE MEPS/MUREIN LD-CARBOXYPEPTIDASE"/>
    <property type="match status" value="1"/>
</dbReference>
<dbReference type="PANTHER" id="PTHR47360:SF3">
    <property type="entry name" value="MUREIN DD-ENDOPEPTIDASE MEPS_MUREIN LD-CARBOXYPEPTIDASE"/>
    <property type="match status" value="1"/>
</dbReference>
<dbReference type="GO" id="GO:0008234">
    <property type="term" value="F:cysteine-type peptidase activity"/>
    <property type="evidence" value="ECO:0007669"/>
    <property type="project" value="UniProtKB-KW"/>
</dbReference>
<evidence type="ECO:0000256" key="10">
    <source>
        <dbReference type="SAM" id="MobiDB-lite"/>
    </source>
</evidence>
<feature type="region of interest" description="Disordered" evidence="10">
    <location>
        <begin position="82"/>
        <end position="108"/>
    </location>
</feature>
<comment type="similarity">
    <text evidence="2">Belongs to the peptidase C40 family.</text>
</comment>
<dbReference type="EMBL" id="JMIB01000028">
    <property type="protein sequence ID" value="KDM90780.1"/>
    <property type="molecule type" value="Genomic_DNA"/>
</dbReference>
<dbReference type="InterPro" id="IPR038765">
    <property type="entry name" value="Papain-like_cys_pep_sf"/>
</dbReference>
<protein>
    <recommendedName>
        <fullName evidence="11">NlpC/P60 domain-containing protein</fullName>
    </recommendedName>
</protein>
<dbReference type="STRING" id="1654360.EA58_15450"/>
<dbReference type="PROSITE" id="PS51935">
    <property type="entry name" value="NLPC_P60"/>
    <property type="match status" value="1"/>
</dbReference>
<evidence type="ECO:0000256" key="6">
    <source>
        <dbReference type="ARBA" id="ARBA00022807"/>
    </source>
</evidence>
<dbReference type="InterPro" id="IPR052062">
    <property type="entry name" value="Murein_DD/LD_carboxypeptidase"/>
</dbReference>
<dbReference type="GO" id="GO:0006508">
    <property type="term" value="P:proteolysis"/>
    <property type="evidence" value="ECO:0007669"/>
    <property type="project" value="UniProtKB-KW"/>
</dbReference>
<gene>
    <name evidence="12" type="ORF">EA58_15450</name>
</gene>
<evidence type="ECO:0000256" key="4">
    <source>
        <dbReference type="ARBA" id="ARBA00022729"/>
    </source>
</evidence>
<evidence type="ECO:0000256" key="9">
    <source>
        <dbReference type="ARBA" id="ARBA00023288"/>
    </source>
</evidence>
<dbReference type="GO" id="GO:0016020">
    <property type="term" value="C:membrane"/>
    <property type="evidence" value="ECO:0007669"/>
    <property type="project" value="UniProtKB-SubCell"/>
</dbReference>
<dbReference type="Pfam" id="PF00877">
    <property type="entry name" value="NLPC_P60"/>
    <property type="match status" value="1"/>
</dbReference>
<dbReference type="InterPro" id="IPR000064">
    <property type="entry name" value="NLP_P60_dom"/>
</dbReference>
<dbReference type="SUPFAM" id="SSF54001">
    <property type="entry name" value="Cysteine proteinases"/>
    <property type="match status" value="1"/>
</dbReference>
<comment type="caution">
    <text evidence="12">The sequence shown here is derived from an EMBL/GenBank/DDBJ whole genome shotgun (WGS) entry which is preliminary data.</text>
</comment>
<keyword evidence="7" id="KW-0472">Membrane</keyword>
<dbReference type="Proteomes" id="UP000027192">
    <property type="component" value="Unassembled WGS sequence"/>
</dbReference>
<evidence type="ECO:0000256" key="8">
    <source>
        <dbReference type="ARBA" id="ARBA00023139"/>
    </source>
</evidence>
<keyword evidence="9" id="KW-0449">Lipoprotein</keyword>
<keyword evidence="5" id="KW-0378">Hydrolase</keyword>